<dbReference type="InterPro" id="IPR035906">
    <property type="entry name" value="MetI-like_sf"/>
</dbReference>
<dbReference type="CDD" id="cd06261">
    <property type="entry name" value="TM_PBP2"/>
    <property type="match status" value="1"/>
</dbReference>
<evidence type="ECO:0000256" key="7">
    <source>
        <dbReference type="ARBA" id="ARBA00022692"/>
    </source>
</evidence>
<dbReference type="Pfam" id="PF00528">
    <property type="entry name" value="BPD_transp_1"/>
    <property type="match status" value="1"/>
</dbReference>
<proteinExistence type="inferred from homology"/>
<feature type="domain" description="ABC transmembrane type-1" evidence="12">
    <location>
        <begin position="80"/>
        <end position="288"/>
    </location>
</feature>
<dbReference type="PANTHER" id="PTHR43227:SF9">
    <property type="entry name" value="SN-GLYCEROL-3-PHOSPHATE TRANSPORT SYSTEM PERMEASE PROTEIN UGPA"/>
    <property type="match status" value="1"/>
</dbReference>
<evidence type="ECO:0000256" key="10">
    <source>
        <dbReference type="ARBA" id="ARBA00040780"/>
    </source>
</evidence>
<evidence type="ECO:0000256" key="1">
    <source>
        <dbReference type="ARBA" id="ARBA00004429"/>
    </source>
</evidence>
<dbReference type="GO" id="GO:0055085">
    <property type="term" value="P:transmembrane transport"/>
    <property type="evidence" value="ECO:0007669"/>
    <property type="project" value="InterPro"/>
</dbReference>
<comment type="subunit">
    <text evidence="3">The complex is composed of two ATP-binding proteins (UgpC), two transmembrane proteins (UgpA and UgpE) and a solute-binding protein (UgpB).</text>
</comment>
<protein>
    <recommendedName>
        <fullName evidence="10">sn-glycerol-3-phosphate transport system permease protein UgpA</fullName>
    </recommendedName>
</protein>
<accession>A0A090T8E6</accession>
<keyword evidence="14" id="KW-1185">Reference proteome</keyword>
<reference evidence="13 14" key="2">
    <citation type="submission" date="2014-09" db="EMBL/GenBank/DDBJ databases">
        <authorList>
            <consortium name="NBRP consortium"/>
            <person name="Sawabe T."/>
            <person name="Meirelles P."/>
            <person name="Nakanishi M."/>
            <person name="Sayaka M."/>
            <person name="Hattori M."/>
            <person name="Ohkuma M."/>
        </authorList>
    </citation>
    <scope>NUCLEOTIDE SEQUENCE [LARGE SCALE GENOMIC DNA]</scope>
    <source>
        <strain evidence="13 14">JCM 19240</strain>
    </source>
</reference>
<evidence type="ECO:0000313" key="13">
    <source>
        <dbReference type="EMBL" id="GAL34999.1"/>
    </source>
</evidence>
<evidence type="ECO:0000313" key="14">
    <source>
        <dbReference type="Proteomes" id="UP000029224"/>
    </source>
</evidence>
<feature type="transmembrane region" description="Helical" evidence="11">
    <location>
        <begin position="113"/>
        <end position="133"/>
    </location>
</feature>
<feature type="transmembrane region" description="Helical" evidence="11">
    <location>
        <begin position="80"/>
        <end position="101"/>
    </location>
</feature>
<dbReference type="Gene3D" id="1.10.3720.10">
    <property type="entry name" value="MetI-like"/>
    <property type="match status" value="1"/>
</dbReference>
<evidence type="ECO:0000256" key="11">
    <source>
        <dbReference type="RuleBase" id="RU363032"/>
    </source>
</evidence>
<dbReference type="GO" id="GO:0005886">
    <property type="term" value="C:plasma membrane"/>
    <property type="evidence" value="ECO:0007669"/>
    <property type="project" value="UniProtKB-SubCell"/>
</dbReference>
<comment type="subcellular location">
    <subcellularLocation>
        <location evidence="1">Cell inner membrane</location>
        <topology evidence="1">Multi-pass membrane protein</topology>
    </subcellularLocation>
    <subcellularLocation>
        <location evidence="11">Cell membrane</location>
        <topology evidence="11">Multi-pass membrane protein</topology>
    </subcellularLocation>
</comment>
<dbReference type="InterPro" id="IPR050809">
    <property type="entry name" value="UgpAE/MalFG_permease"/>
</dbReference>
<dbReference type="EMBL" id="BBMT01000006">
    <property type="protein sequence ID" value="GAL34999.1"/>
    <property type="molecule type" value="Genomic_DNA"/>
</dbReference>
<evidence type="ECO:0000256" key="8">
    <source>
        <dbReference type="ARBA" id="ARBA00022989"/>
    </source>
</evidence>
<comment type="caution">
    <text evidence="13">The sequence shown here is derived from an EMBL/GenBank/DDBJ whole genome shotgun (WGS) entry which is preliminary data.</text>
</comment>
<keyword evidence="9 11" id="KW-0472">Membrane</keyword>
<feature type="transmembrane region" description="Helical" evidence="11">
    <location>
        <begin position="271"/>
        <end position="292"/>
    </location>
</feature>
<keyword evidence="5" id="KW-1003">Cell membrane</keyword>
<evidence type="ECO:0000256" key="4">
    <source>
        <dbReference type="ARBA" id="ARBA00022448"/>
    </source>
</evidence>
<evidence type="ECO:0000256" key="2">
    <source>
        <dbReference type="ARBA" id="ARBA00008852"/>
    </source>
</evidence>
<dbReference type="AlphaFoldDB" id="A0A090T8E6"/>
<evidence type="ECO:0000259" key="12">
    <source>
        <dbReference type="PROSITE" id="PS50928"/>
    </source>
</evidence>
<dbReference type="SUPFAM" id="SSF161098">
    <property type="entry name" value="MetI-like"/>
    <property type="match status" value="1"/>
</dbReference>
<evidence type="ECO:0000256" key="6">
    <source>
        <dbReference type="ARBA" id="ARBA00022519"/>
    </source>
</evidence>
<comment type="similarity">
    <text evidence="2">Belongs to the binding-protein-dependent transport system permease family. UgpAE subfamily.</text>
</comment>
<evidence type="ECO:0000256" key="3">
    <source>
        <dbReference type="ARBA" id="ARBA00011557"/>
    </source>
</evidence>
<evidence type="ECO:0000256" key="9">
    <source>
        <dbReference type="ARBA" id="ARBA00023136"/>
    </source>
</evidence>
<keyword evidence="8 11" id="KW-1133">Transmembrane helix</keyword>
<reference evidence="13 14" key="1">
    <citation type="submission" date="2014-09" db="EMBL/GenBank/DDBJ databases">
        <title>Vibrio maritimus JCM 19240. (C210) whole genome shotgun sequence.</title>
        <authorList>
            <person name="Sawabe T."/>
            <person name="Meirelles P."/>
            <person name="Nakanishi M."/>
            <person name="Sayaka M."/>
            <person name="Hattori M."/>
            <person name="Ohkuma M."/>
        </authorList>
    </citation>
    <scope>NUCLEOTIDE SEQUENCE [LARGE SCALE GENOMIC DNA]</scope>
    <source>
        <strain evidence="13 14">JCM 19240</strain>
    </source>
</reference>
<feature type="transmembrane region" description="Helical" evidence="11">
    <location>
        <begin position="16"/>
        <end position="35"/>
    </location>
</feature>
<dbReference type="Proteomes" id="UP000029224">
    <property type="component" value="Unassembled WGS sequence"/>
</dbReference>
<organism evidence="13 14">
    <name type="scientific">Vibrio maritimus</name>
    <dbReference type="NCBI Taxonomy" id="990268"/>
    <lineage>
        <taxon>Bacteria</taxon>
        <taxon>Pseudomonadati</taxon>
        <taxon>Pseudomonadota</taxon>
        <taxon>Gammaproteobacteria</taxon>
        <taxon>Vibrionales</taxon>
        <taxon>Vibrionaceae</taxon>
        <taxon>Vibrio</taxon>
    </lineage>
</organism>
<dbReference type="InterPro" id="IPR000515">
    <property type="entry name" value="MetI-like"/>
</dbReference>
<sequence length="298" mass="33142">MSVLFMSSQVIFKNKWLPYALIAPQLVITLVFFIWPAGQAVFQSSQLEDAFGISREFVGLENFSKLLGDSYYLDSFFTTIQFSICVAVLALVSALILSAFAEHIVRGATMYRTFLIWPYAVAPVVAGSLWLFLFDPTIGVITDVLKWFGVQWNPTLNGTHAMWMVIITSTWKQISYNFLFFLAALQSVPKSLHEAAAIDGSGPVKRFLTISFPLISPTSFFLLVVNFVYAFFDTFAIIHAMTQGGPSNSTSTLVYKVYNDGFIGLDLGSSAAQSVILMVLVALLTVIQFKYVEKKVAY</sequence>
<keyword evidence="4 11" id="KW-0813">Transport</keyword>
<keyword evidence="7 11" id="KW-0812">Transmembrane</keyword>
<evidence type="ECO:0000256" key="5">
    <source>
        <dbReference type="ARBA" id="ARBA00022475"/>
    </source>
</evidence>
<dbReference type="PROSITE" id="PS50928">
    <property type="entry name" value="ABC_TM1"/>
    <property type="match status" value="1"/>
</dbReference>
<dbReference type="PANTHER" id="PTHR43227">
    <property type="entry name" value="BLL4140 PROTEIN"/>
    <property type="match status" value="1"/>
</dbReference>
<gene>
    <name evidence="13" type="ORF">JCM19240_3369</name>
</gene>
<keyword evidence="6" id="KW-0997">Cell inner membrane</keyword>
<feature type="transmembrane region" description="Helical" evidence="11">
    <location>
        <begin position="161"/>
        <end position="185"/>
    </location>
</feature>
<feature type="transmembrane region" description="Helical" evidence="11">
    <location>
        <begin position="206"/>
        <end position="232"/>
    </location>
</feature>
<dbReference type="NCBIfam" id="NF007852">
    <property type="entry name" value="PRK10561.1"/>
    <property type="match status" value="1"/>
</dbReference>
<name>A0A090T8E6_9VIBR</name>